<protein>
    <submittedName>
        <fullName evidence="4">Predicted protein</fullName>
    </submittedName>
</protein>
<dbReference type="GeneID" id="9681963"/>
<dbReference type="InterPro" id="IPR027421">
    <property type="entry name" value="DNA_pol_lamdba_lyase_dom_sf"/>
</dbReference>
<dbReference type="EMBL" id="GG663736">
    <property type="protein sequence ID" value="EEH59394.1"/>
    <property type="molecule type" value="Genomic_DNA"/>
</dbReference>
<dbReference type="Pfam" id="PF14716">
    <property type="entry name" value="HHH_8"/>
    <property type="match status" value="1"/>
</dbReference>
<sequence length="452" mass="48472">MPVIKRHRNRTDADGDSESEYAPSRSASKSEPEDVATSDVGEISARSPPAAASVREKKNALEDAGVDLFDVIERSDLEATYTALMVERAKKPSANANAKRAKKNDAFVTEAAPALASPTAKKKRAAKVLEYGVDIVDAYRTLGNSSTWDKYASMKADEVKSWLKANNMRHSGTKELNVARCVDGETWGALPGCPRCRAGKLRVHYPSADAAVHDGKGTWTCGGFFDDALGLHQNCYFSADDSDEVVRERWRTKDDPAPKFGSSAAAGSNANANVDSRADFVSGFALFDRSDAAVELLRVARRLKFQLPVDDQQAKVLCLTILMATKDFEAGAWNGDAALSALREEHAPLTKTELSGGPPARCEKNSALASALDRLARLEKNAGGDAFKIRSYVAAASEIRALDRVVDSGKACAKSGPTKVKGIGKGIAEKIDEFLVSGTMQRILELESGAVA</sequence>
<dbReference type="SMART" id="SM01335">
    <property type="entry name" value="PADR1"/>
    <property type="match status" value="1"/>
</dbReference>
<evidence type="ECO:0000256" key="1">
    <source>
        <dbReference type="PIRSR" id="PIRSR622312-50"/>
    </source>
</evidence>
<dbReference type="RefSeq" id="XP_003056018.1">
    <property type="nucleotide sequence ID" value="XM_003055972.1"/>
</dbReference>
<dbReference type="OMA" id="RFERMEY"/>
<dbReference type="PANTHER" id="PTHR11276:SF28">
    <property type="entry name" value="DNA POLYMERASE LAMBDA"/>
    <property type="match status" value="1"/>
</dbReference>
<dbReference type="AlphaFoldDB" id="C1MKL7"/>
<reference evidence="4 5" key="1">
    <citation type="journal article" date="2009" name="Science">
        <title>Green evolution and dynamic adaptations revealed by genomes of the marine picoeukaryotes Micromonas.</title>
        <authorList>
            <person name="Worden A.Z."/>
            <person name="Lee J.H."/>
            <person name="Mock T."/>
            <person name="Rouze P."/>
            <person name="Simmons M.P."/>
            <person name="Aerts A.L."/>
            <person name="Allen A.E."/>
            <person name="Cuvelier M.L."/>
            <person name="Derelle E."/>
            <person name="Everett M.V."/>
            <person name="Foulon E."/>
            <person name="Grimwood J."/>
            <person name="Gundlach H."/>
            <person name="Henrissat B."/>
            <person name="Napoli C."/>
            <person name="McDonald S.M."/>
            <person name="Parker M.S."/>
            <person name="Rombauts S."/>
            <person name="Salamov A."/>
            <person name="Von Dassow P."/>
            <person name="Badger J.H."/>
            <person name="Coutinho P.M."/>
            <person name="Demir E."/>
            <person name="Dubchak I."/>
            <person name="Gentemann C."/>
            <person name="Eikrem W."/>
            <person name="Gready J.E."/>
            <person name="John U."/>
            <person name="Lanier W."/>
            <person name="Lindquist E.A."/>
            <person name="Lucas S."/>
            <person name="Mayer K.F."/>
            <person name="Moreau H."/>
            <person name="Not F."/>
            <person name="Otillar R."/>
            <person name="Panaud O."/>
            <person name="Pangilinan J."/>
            <person name="Paulsen I."/>
            <person name="Piegu B."/>
            <person name="Poliakov A."/>
            <person name="Robbens S."/>
            <person name="Schmutz J."/>
            <person name="Toulza E."/>
            <person name="Wyss T."/>
            <person name="Zelensky A."/>
            <person name="Zhou K."/>
            <person name="Armbrust E.V."/>
            <person name="Bhattacharya D."/>
            <person name="Goodenough U.W."/>
            <person name="Van de Peer Y."/>
            <person name="Grigoriev I.V."/>
        </authorList>
    </citation>
    <scope>NUCLEOTIDE SEQUENCE [LARGE SCALE GENOMIC DNA]</scope>
    <source>
        <strain evidence="4 5">CCMP1545</strain>
    </source>
</reference>
<dbReference type="PANTHER" id="PTHR11276">
    <property type="entry name" value="DNA POLYMERASE TYPE-X FAMILY MEMBER"/>
    <property type="match status" value="1"/>
</dbReference>
<dbReference type="Proteomes" id="UP000001876">
    <property type="component" value="Unassembled WGS sequence"/>
</dbReference>
<dbReference type="InterPro" id="IPR010996">
    <property type="entry name" value="HHH_MUS81"/>
</dbReference>
<dbReference type="GO" id="GO:0003677">
    <property type="term" value="F:DNA binding"/>
    <property type="evidence" value="ECO:0007669"/>
    <property type="project" value="InterPro"/>
</dbReference>
<name>C1MKL7_MICPC</name>
<feature type="compositionally biased region" description="Low complexity" evidence="2">
    <location>
        <begin position="44"/>
        <end position="53"/>
    </location>
</feature>
<feature type="active site" description="Nucleophile; Schiff-base intermediate with DNA; for 5'-dRP lyase activity" evidence="1">
    <location>
        <position position="430"/>
    </location>
</feature>
<evidence type="ECO:0000313" key="4">
    <source>
        <dbReference type="EMBL" id="EEH59394.1"/>
    </source>
</evidence>
<dbReference type="eggNOG" id="ENOG502SD9B">
    <property type="taxonomic scope" value="Eukaryota"/>
</dbReference>
<evidence type="ECO:0000313" key="5">
    <source>
        <dbReference type="Proteomes" id="UP000001876"/>
    </source>
</evidence>
<evidence type="ECO:0000259" key="3">
    <source>
        <dbReference type="Pfam" id="PF14716"/>
    </source>
</evidence>
<dbReference type="KEGG" id="mpp:MICPUCDRAFT_46533"/>
<dbReference type="OrthoDB" id="429950at2759"/>
<proteinExistence type="predicted"/>
<dbReference type="Gene3D" id="3.90.640.80">
    <property type="match status" value="1"/>
</dbReference>
<organism evidence="5">
    <name type="scientific">Micromonas pusilla (strain CCMP1545)</name>
    <name type="common">Picoplanktonic green alga</name>
    <dbReference type="NCBI Taxonomy" id="564608"/>
    <lineage>
        <taxon>Eukaryota</taxon>
        <taxon>Viridiplantae</taxon>
        <taxon>Chlorophyta</taxon>
        <taxon>Mamiellophyceae</taxon>
        <taxon>Mamiellales</taxon>
        <taxon>Mamiellaceae</taxon>
        <taxon>Micromonas</taxon>
    </lineage>
</organism>
<feature type="domain" description="Crossover junction endonuclease MUS81-like HHH" evidence="3">
    <location>
        <begin position="364"/>
        <end position="439"/>
    </location>
</feature>
<accession>C1MKL7</accession>
<evidence type="ECO:0000256" key="2">
    <source>
        <dbReference type="SAM" id="MobiDB-lite"/>
    </source>
</evidence>
<dbReference type="GO" id="GO:0003887">
    <property type="term" value="F:DNA-directed DNA polymerase activity"/>
    <property type="evidence" value="ECO:0007669"/>
    <property type="project" value="InterPro"/>
</dbReference>
<gene>
    <name evidence="4" type="ORF">MICPUCDRAFT_46533</name>
</gene>
<dbReference type="InterPro" id="IPR022312">
    <property type="entry name" value="DNA_pol_X"/>
</dbReference>
<keyword evidence="5" id="KW-1185">Reference proteome</keyword>
<dbReference type="GO" id="GO:0006281">
    <property type="term" value="P:DNA repair"/>
    <property type="evidence" value="ECO:0007669"/>
    <property type="project" value="InterPro"/>
</dbReference>
<dbReference type="SUPFAM" id="SSF47802">
    <property type="entry name" value="DNA polymerase beta, N-terminal domain-like"/>
    <property type="match status" value="1"/>
</dbReference>
<feature type="region of interest" description="Disordered" evidence="2">
    <location>
        <begin position="1"/>
        <end position="56"/>
    </location>
</feature>
<dbReference type="Gene3D" id="1.10.150.110">
    <property type="entry name" value="DNA polymerase beta, N-terminal domain-like"/>
    <property type="match status" value="1"/>
</dbReference>